<gene>
    <name evidence="1" type="ORF">SDC9_187080</name>
</gene>
<evidence type="ECO:0000313" key="1">
    <source>
        <dbReference type="EMBL" id="MPN39552.1"/>
    </source>
</evidence>
<name>A0A645HM83_9ZZZZ</name>
<reference evidence="1" key="1">
    <citation type="submission" date="2019-08" db="EMBL/GenBank/DDBJ databases">
        <authorList>
            <person name="Kucharzyk K."/>
            <person name="Murdoch R.W."/>
            <person name="Higgins S."/>
            <person name="Loffler F."/>
        </authorList>
    </citation>
    <scope>NUCLEOTIDE SEQUENCE</scope>
</reference>
<comment type="caution">
    <text evidence="1">The sequence shown here is derived from an EMBL/GenBank/DDBJ whole genome shotgun (WGS) entry which is preliminary data.</text>
</comment>
<organism evidence="1">
    <name type="scientific">bioreactor metagenome</name>
    <dbReference type="NCBI Taxonomy" id="1076179"/>
    <lineage>
        <taxon>unclassified sequences</taxon>
        <taxon>metagenomes</taxon>
        <taxon>ecological metagenomes</taxon>
    </lineage>
</organism>
<sequence>MASVGGNDTDVISRVEEILASRWASDEVTVNVAKTNKGTYEESVVTVNAPVAFITPLGSFVEGLVPNWQAQAVAAFRSE</sequence>
<dbReference type="EMBL" id="VSSQ01095430">
    <property type="protein sequence ID" value="MPN39552.1"/>
    <property type="molecule type" value="Genomic_DNA"/>
</dbReference>
<protein>
    <submittedName>
        <fullName evidence="1">Uncharacterized protein</fullName>
    </submittedName>
</protein>
<proteinExistence type="predicted"/>
<accession>A0A645HM83</accession>
<dbReference type="AlphaFoldDB" id="A0A645HM83"/>